<protein>
    <submittedName>
        <fullName evidence="4">Uncharacterized protein</fullName>
    </submittedName>
</protein>
<name>A0A2S1SHT6_9FLAO</name>
<evidence type="ECO:0000256" key="3">
    <source>
        <dbReference type="ARBA" id="ARBA00023180"/>
    </source>
</evidence>
<dbReference type="GO" id="GO:0009986">
    <property type="term" value="C:cell surface"/>
    <property type="evidence" value="ECO:0007669"/>
    <property type="project" value="TreeGrafter"/>
</dbReference>
<dbReference type="SUPFAM" id="SSF52058">
    <property type="entry name" value="L domain-like"/>
    <property type="match status" value="1"/>
</dbReference>
<dbReference type="KEGG" id="fpal:HYN49_08465"/>
<keyword evidence="2" id="KW-0732">Signal</keyword>
<dbReference type="GO" id="GO:0030313">
    <property type="term" value="C:cell envelope"/>
    <property type="evidence" value="ECO:0007669"/>
    <property type="project" value="UniProtKB-SubCell"/>
</dbReference>
<evidence type="ECO:0000313" key="5">
    <source>
        <dbReference type="Proteomes" id="UP000244937"/>
    </source>
</evidence>
<dbReference type="GO" id="GO:0005886">
    <property type="term" value="C:plasma membrane"/>
    <property type="evidence" value="ECO:0007669"/>
    <property type="project" value="TreeGrafter"/>
</dbReference>
<dbReference type="PANTHER" id="PTHR31018:SF3">
    <property type="entry name" value="RECEPTOR PROTEIN-TYROSINE KINASE"/>
    <property type="match status" value="1"/>
</dbReference>
<dbReference type="InterPro" id="IPR032675">
    <property type="entry name" value="LRR_dom_sf"/>
</dbReference>
<comment type="subcellular location">
    <subcellularLocation>
        <location evidence="1">Cell envelope</location>
    </subcellularLocation>
</comment>
<dbReference type="AlphaFoldDB" id="A0A2S1SHT6"/>
<reference evidence="4 5" key="1">
    <citation type="submission" date="2018-05" db="EMBL/GenBank/DDBJ databases">
        <title>Genome sequencing of Flavobacterium sp. HYN0049.</title>
        <authorList>
            <person name="Yi H."/>
            <person name="Baek C."/>
        </authorList>
    </citation>
    <scope>NUCLEOTIDE SEQUENCE [LARGE SCALE GENOMIC DNA]</scope>
    <source>
        <strain evidence="4 5">HYN0049</strain>
    </source>
</reference>
<dbReference type="PANTHER" id="PTHR31018">
    <property type="entry name" value="SPORULATION-SPECIFIC PROTEIN-RELATED"/>
    <property type="match status" value="1"/>
</dbReference>
<accession>A0A2S1SHT6</accession>
<dbReference type="EMBL" id="CP029187">
    <property type="protein sequence ID" value="AWI25929.1"/>
    <property type="molecule type" value="Genomic_DNA"/>
</dbReference>
<organism evidence="4 5">
    <name type="scientific">Flavobacterium pallidum</name>
    <dbReference type="NCBI Taxonomy" id="2172098"/>
    <lineage>
        <taxon>Bacteria</taxon>
        <taxon>Pseudomonadati</taxon>
        <taxon>Bacteroidota</taxon>
        <taxon>Flavobacteriia</taxon>
        <taxon>Flavobacteriales</taxon>
        <taxon>Flavobacteriaceae</taxon>
        <taxon>Flavobacterium</taxon>
    </lineage>
</organism>
<keyword evidence="3" id="KW-0325">Glycoprotein</keyword>
<proteinExistence type="predicted"/>
<keyword evidence="5" id="KW-1185">Reference proteome</keyword>
<dbReference type="Gene3D" id="3.80.10.10">
    <property type="entry name" value="Ribonuclease Inhibitor"/>
    <property type="match status" value="1"/>
</dbReference>
<evidence type="ECO:0000256" key="1">
    <source>
        <dbReference type="ARBA" id="ARBA00004196"/>
    </source>
</evidence>
<dbReference type="Proteomes" id="UP000244937">
    <property type="component" value="Chromosome"/>
</dbReference>
<evidence type="ECO:0000256" key="2">
    <source>
        <dbReference type="ARBA" id="ARBA00022729"/>
    </source>
</evidence>
<dbReference type="InterPro" id="IPR051648">
    <property type="entry name" value="CWI-Assembly_Regulator"/>
</dbReference>
<sequence length="528" mass="55516">MSATLFAQAPQKMSYQSVIRNASGDLITETPISVRISIVKNDPAGIAVYVETHATTTNENGLASLEIGAGTPVTGTFSGINWGGGNYFIKTETDPEGGSNYSIVGTSQLLSVPYALYSGTSLNQGKSTIYITGDITDEEAAEQIAQQFGTNTESITIEATTQLTTVDLSMATKLLDLTISDNTQLVSVDLSNLTAVFRDTHIHGNNQLTSIDFSSLAQASRDLHVDTNISLTSLAFPALTKINGRGYVLISTNYAMTSLSFPALTKSTGMFNISGNTVLGTIDFSSLVESVYMDIFENEGLTTLNFNALQHGQTLQITNNNNLAAIALGALTEAYFTVSSDNLSSINMPLMASGSVDITGGQLTEISLPVFSQGDLLISGPMITSLDIPSLTSCGRLSIGDTGMNTINLPGITTVTNQLDIGGDPDLTAISLPNLTSLAQCYISGSQLSSISFPQLQQVGSAGKRLVFSYSALPSSQINYLLNKVLNAAPASGKYLQLQSQTPPAPPTGQGIVDKQAMISAGNTVQTD</sequence>
<evidence type="ECO:0000313" key="4">
    <source>
        <dbReference type="EMBL" id="AWI25929.1"/>
    </source>
</evidence>
<gene>
    <name evidence="4" type="ORF">HYN49_08465</name>
</gene>